<feature type="domain" description="Ig-like" evidence="3">
    <location>
        <begin position="5"/>
        <end position="123"/>
    </location>
</feature>
<dbReference type="OrthoDB" id="6103117at2759"/>
<dbReference type="InterPro" id="IPR007110">
    <property type="entry name" value="Ig-like_dom"/>
</dbReference>
<dbReference type="InterPro" id="IPR003599">
    <property type="entry name" value="Ig_sub"/>
</dbReference>
<dbReference type="InterPro" id="IPR013106">
    <property type="entry name" value="Ig_V-set"/>
</dbReference>
<keyword evidence="1" id="KW-1015">Disulfide bond</keyword>
<gene>
    <name evidence="4" type="primary">Kv5ac</name>
    <name evidence="4" type="ORF">CHIMIN_R15650</name>
</gene>
<dbReference type="InterPro" id="IPR051755">
    <property type="entry name" value="Ig-like_CS_Receptor"/>
</dbReference>
<dbReference type="InterPro" id="IPR036179">
    <property type="entry name" value="Ig-like_dom_sf"/>
</dbReference>
<protein>
    <submittedName>
        <fullName evidence="4">KV5AC protein</fullName>
    </submittedName>
</protein>
<keyword evidence="5" id="KW-1185">Reference proteome</keyword>
<dbReference type="InterPro" id="IPR003598">
    <property type="entry name" value="Ig_sub2"/>
</dbReference>
<dbReference type="PROSITE" id="PS50835">
    <property type="entry name" value="IG_LIKE"/>
    <property type="match status" value="1"/>
</dbReference>
<dbReference type="SMART" id="SM00408">
    <property type="entry name" value="IGc2"/>
    <property type="match status" value="1"/>
</dbReference>
<keyword evidence="2" id="KW-0325">Glycoprotein</keyword>
<feature type="non-terminal residue" evidence="4">
    <location>
        <position position="199"/>
    </location>
</feature>
<dbReference type="AlphaFoldDB" id="A0A7K7F218"/>
<comment type="caution">
    <text evidence="4">The sequence shown here is derived from an EMBL/GenBank/DDBJ whole genome shotgun (WGS) entry which is preliminary data.</text>
</comment>
<feature type="non-terminal residue" evidence="4">
    <location>
        <position position="1"/>
    </location>
</feature>
<organism evidence="4 5">
    <name type="scientific">Chionis minor</name>
    <name type="common">Black-faced sheathbill</name>
    <dbReference type="NCBI Taxonomy" id="227182"/>
    <lineage>
        <taxon>Eukaryota</taxon>
        <taxon>Metazoa</taxon>
        <taxon>Chordata</taxon>
        <taxon>Craniata</taxon>
        <taxon>Vertebrata</taxon>
        <taxon>Euteleostomi</taxon>
        <taxon>Archelosauria</taxon>
        <taxon>Archosauria</taxon>
        <taxon>Dinosauria</taxon>
        <taxon>Saurischia</taxon>
        <taxon>Theropoda</taxon>
        <taxon>Coelurosauria</taxon>
        <taxon>Aves</taxon>
        <taxon>Neognathae</taxon>
        <taxon>Neoaves</taxon>
        <taxon>Charadriiformes</taxon>
        <taxon>Chionididae</taxon>
        <taxon>Chionis</taxon>
    </lineage>
</organism>
<dbReference type="CDD" id="cd00099">
    <property type="entry name" value="IgV"/>
    <property type="match status" value="1"/>
</dbReference>
<evidence type="ECO:0000256" key="1">
    <source>
        <dbReference type="ARBA" id="ARBA00023157"/>
    </source>
</evidence>
<evidence type="ECO:0000313" key="4">
    <source>
        <dbReference type="EMBL" id="NWY51495.1"/>
    </source>
</evidence>
<dbReference type="SMART" id="SM00406">
    <property type="entry name" value="IGv"/>
    <property type="match status" value="1"/>
</dbReference>
<dbReference type="SUPFAM" id="SSF48726">
    <property type="entry name" value="Immunoglobulin"/>
    <property type="match status" value="2"/>
</dbReference>
<evidence type="ECO:0000256" key="2">
    <source>
        <dbReference type="ARBA" id="ARBA00023180"/>
    </source>
</evidence>
<dbReference type="SMART" id="SM00409">
    <property type="entry name" value="IG"/>
    <property type="match status" value="1"/>
</dbReference>
<dbReference type="Gene3D" id="2.60.40.10">
    <property type="entry name" value="Immunoglobulins"/>
    <property type="match status" value="1"/>
</dbReference>
<name>A0A7K7F218_CHIMN</name>
<dbReference type="Proteomes" id="UP000557271">
    <property type="component" value="Unassembled WGS sequence"/>
</dbReference>
<sequence>NAENPTQSCSPCAGGASVERSQVWQSPGQLWVRLGETAVLRCHFSILISHVNWYKEKPDGSLSWINQSLNYSPPMGKYPGSSKTHWDFSLSISPAQREDSGVYYCSSSNLLPSFGNGTRLVVTNATEPELSILVPIDVEEPGQLPAGIPLLCRLRDLPPGWDTVRWQPGGEVTPVMAAAVDKHGVLSAWSVTRVSAERW</sequence>
<evidence type="ECO:0000259" key="3">
    <source>
        <dbReference type="PROSITE" id="PS50835"/>
    </source>
</evidence>
<dbReference type="InterPro" id="IPR013783">
    <property type="entry name" value="Ig-like_fold"/>
</dbReference>
<dbReference type="EMBL" id="VZSF01001834">
    <property type="protein sequence ID" value="NWY51495.1"/>
    <property type="molecule type" value="Genomic_DNA"/>
</dbReference>
<proteinExistence type="predicted"/>
<dbReference type="Pfam" id="PF07686">
    <property type="entry name" value="V-set"/>
    <property type="match status" value="1"/>
</dbReference>
<dbReference type="PANTHER" id="PTHR19971">
    <property type="entry name" value="SIGNAL-REGULATORY PROTEIN BETA"/>
    <property type="match status" value="1"/>
</dbReference>
<reference evidence="4 5" key="1">
    <citation type="submission" date="2019-09" db="EMBL/GenBank/DDBJ databases">
        <title>Bird 10,000 Genomes (B10K) Project - Family phase.</title>
        <authorList>
            <person name="Zhang G."/>
        </authorList>
    </citation>
    <scope>NUCLEOTIDE SEQUENCE [LARGE SCALE GENOMIC DNA]</scope>
    <source>
        <strain evidence="4">B10K-UC-030-51</strain>
    </source>
</reference>
<evidence type="ECO:0000313" key="5">
    <source>
        <dbReference type="Proteomes" id="UP000557271"/>
    </source>
</evidence>
<accession>A0A7K7F218</accession>